<dbReference type="AlphaFoldDB" id="A0A271J404"/>
<dbReference type="OrthoDB" id="1490753at2"/>
<evidence type="ECO:0000256" key="1">
    <source>
        <dbReference type="SAM" id="MobiDB-lite"/>
    </source>
</evidence>
<organism evidence="3 4">
    <name type="scientific">Rubrivirga marina</name>
    <dbReference type="NCBI Taxonomy" id="1196024"/>
    <lineage>
        <taxon>Bacteria</taxon>
        <taxon>Pseudomonadati</taxon>
        <taxon>Rhodothermota</taxon>
        <taxon>Rhodothermia</taxon>
        <taxon>Rhodothermales</taxon>
        <taxon>Rubricoccaceae</taxon>
        <taxon>Rubrivirga</taxon>
    </lineage>
</organism>
<evidence type="ECO:0008006" key="5">
    <source>
        <dbReference type="Google" id="ProtNLM"/>
    </source>
</evidence>
<evidence type="ECO:0000313" key="3">
    <source>
        <dbReference type="EMBL" id="PAP77429.1"/>
    </source>
</evidence>
<feature type="compositionally biased region" description="Pro residues" evidence="1">
    <location>
        <begin position="1"/>
        <end position="10"/>
    </location>
</feature>
<feature type="region of interest" description="Disordered" evidence="1">
    <location>
        <begin position="73"/>
        <end position="94"/>
    </location>
</feature>
<keyword evidence="2" id="KW-0472">Membrane</keyword>
<feature type="region of interest" description="Disordered" evidence="1">
    <location>
        <begin position="1"/>
        <end position="36"/>
    </location>
</feature>
<keyword evidence="2" id="KW-1133">Transmembrane helix</keyword>
<sequence>MSIPPDPFRPIPNDDDHLVDAEGAPVDEHDDLSVGGASGRRRFREAALIPLVALAGMVAIAVVAFAASGGEMRPAQSAERPQSETEVEDPVVPFSPDDPYTFRGLDIHPDRLYGQYFAGAFAALPADASAESNHLADFRWRLDMYRKAYGVDDNFTVRVLDDRTGETLEVYQLRDVKDRFDGRGQADWDAVNRERRTATTRLRDKWKSYGIPEDAIVIRWGYADQTLEARERDARYLTYEVNLARRLGLSVLATEIGTVETFNQDQLVSSVGARSRYQMMPDILQMFDVEQYRVPVASGGSVEVREERHPLLAMEPYMMLVRAYSNSVGHELPGISAYHTGPGNIFKLYREYIRANPGRARGEHVSDAYMWGVTDGFEQVDAVSSFGPQSRVYLLKAYGALRATEDRVIDPAASIHAERVRIKPGTTVSLSQILTALEPHQRRLEWGPIDGSTMYERFRDLNKHIDLPMSPSGGVPASGDLRLSSSSRDGKPVRFFLPEGATAVLRGVGLDVIGEVDVFDERTHLLDEDEVTSADRAYQRLVADAGRFGFTRSAQQRLETIHDQLQELAAQNPDSRYRQTQAKVARIHRSIWRTSSFRDLVATTETLLSVDPRVNLGRQPVADLTPDSTPTPRPRTQVDPIPAKPPTMEDDVRYE</sequence>
<comment type="caution">
    <text evidence="3">The sequence shown here is derived from an EMBL/GenBank/DDBJ whole genome shotgun (WGS) entry which is preliminary data.</text>
</comment>
<reference evidence="3 4" key="1">
    <citation type="submission" date="2016-11" db="EMBL/GenBank/DDBJ databases">
        <title>Study of marine rhodopsin-containing bacteria.</title>
        <authorList>
            <person name="Yoshizawa S."/>
            <person name="Kumagai Y."/>
            <person name="Kogure K."/>
        </authorList>
    </citation>
    <scope>NUCLEOTIDE SEQUENCE [LARGE SCALE GENOMIC DNA]</scope>
    <source>
        <strain evidence="3 4">SAORIC-28</strain>
    </source>
</reference>
<evidence type="ECO:0000256" key="2">
    <source>
        <dbReference type="SAM" id="Phobius"/>
    </source>
</evidence>
<dbReference type="EMBL" id="MQWD01000001">
    <property type="protein sequence ID" value="PAP77429.1"/>
    <property type="molecule type" value="Genomic_DNA"/>
</dbReference>
<keyword evidence="2" id="KW-0812">Transmembrane</keyword>
<feature type="transmembrane region" description="Helical" evidence="2">
    <location>
        <begin position="47"/>
        <end position="67"/>
    </location>
</feature>
<dbReference type="Proteomes" id="UP000216339">
    <property type="component" value="Unassembled WGS sequence"/>
</dbReference>
<keyword evidence="4" id="KW-1185">Reference proteome</keyword>
<gene>
    <name evidence="3" type="ORF">BSZ37_13770</name>
</gene>
<dbReference type="RefSeq" id="WP_095511094.1">
    <property type="nucleotide sequence ID" value="NZ_MQWD01000001.1"/>
</dbReference>
<protein>
    <recommendedName>
        <fullName evidence="5">Transglycosylase SLT domain-containing protein</fullName>
    </recommendedName>
</protein>
<evidence type="ECO:0000313" key="4">
    <source>
        <dbReference type="Proteomes" id="UP000216339"/>
    </source>
</evidence>
<name>A0A271J404_9BACT</name>
<accession>A0A271J404</accession>
<feature type="region of interest" description="Disordered" evidence="1">
    <location>
        <begin position="618"/>
        <end position="655"/>
    </location>
</feature>
<proteinExistence type="predicted"/>